<gene>
    <name evidence="3" type="ORF">PHPALM_36722</name>
</gene>
<dbReference type="AlphaFoldDB" id="A0A2P4WZ83"/>
<evidence type="ECO:0008006" key="5">
    <source>
        <dbReference type="Google" id="ProtNLM"/>
    </source>
</evidence>
<keyword evidence="1" id="KW-0175">Coiled coil</keyword>
<organism evidence="3 4">
    <name type="scientific">Phytophthora palmivora</name>
    <dbReference type="NCBI Taxonomy" id="4796"/>
    <lineage>
        <taxon>Eukaryota</taxon>
        <taxon>Sar</taxon>
        <taxon>Stramenopiles</taxon>
        <taxon>Oomycota</taxon>
        <taxon>Peronosporomycetes</taxon>
        <taxon>Peronosporales</taxon>
        <taxon>Peronosporaceae</taxon>
        <taxon>Phytophthora</taxon>
    </lineage>
</organism>
<comment type="caution">
    <text evidence="3">The sequence shown here is derived from an EMBL/GenBank/DDBJ whole genome shotgun (WGS) entry which is preliminary data.</text>
</comment>
<dbReference type="OrthoDB" id="101408at2759"/>
<name>A0A2P4WZ83_9STRA</name>
<evidence type="ECO:0000313" key="4">
    <source>
        <dbReference type="Proteomes" id="UP000237271"/>
    </source>
</evidence>
<evidence type="ECO:0000256" key="1">
    <source>
        <dbReference type="SAM" id="Coils"/>
    </source>
</evidence>
<feature type="region of interest" description="Disordered" evidence="2">
    <location>
        <begin position="36"/>
        <end position="77"/>
    </location>
</feature>
<protein>
    <recommendedName>
        <fullName evidence="5">M96 mating-specific protein family</fullName>
    </recommendedName>
</protein>
<proteinExistence type="predicted"/>
<reference evidence="3 4" key="1">
    <citation type="journal article" date="2017" name="Genome Biol. Evol.">
        <title>Phytophthora megakarya and P. palmivora, closely related causal agents of cacao black pod rot, underwent increases in genome sizes and gene numbers by different mechanisms.</title>
        <authorList>
            <person name="Ali S.S."/>
            <person name="Shao J."/>
            <person name="Lary D.J."/>
            <person name="Kronmiller B."/>
            <person name="Shen D."/>
            <person name="Strem M.D."/>
            <person name="Amoako-Attah I."/>
            <person name="Akrofi A.Y."/>
            <person name="Begoude B.A."/>
            <person name="Ten Hoopen G.M."/>
            <person name="Coulibaly K."/>
            <person name="Kebe B.I."/>
            <person name="Melnick R.L."/>
            <person name="Guiltinan M.J."/>
            <person name="Tyler B.M."/>
            <person name="Meinhardt L.W."/>
            <person name="Bailey B.A."/>
        </authorList>
    </citation>
    <scope>NUCLEOTIDE SEQUENCE [LARGE SCALE GENOMIC DNA]</scope>
    <source>
        <strain evidence="4">sbr112.9</strain>
    </source>
</reference>
<keyword evidence="4" id="KW-1185">Reference proteome</keyword>
<evidence type="ECO:0000256" key="2">
    <source>
        <dbReference type="SAM" id="MobiDB-lite"/>
    </source>
</evidence>
<accession>A0A2P4WZ83</accession>
<evidence type="ECO:0000313" key="3">
    <source>
        <dbReference type="EMBL" id="POM58608.1"/>
    </source>
</evidence>
<dbReference type="EMBL" id="NCKW01020194">
    <property type="protein sequence ID" value="POM58608.1"/>
    <property type="molecule type" value="Genomic_DNA"/>
</dbReference>
<sequence length="410" mass="47003">MSNTILLDADESATLEATLAFVDTFDTSITDLTVVSPLSSSKPPARCLTPQQKHQDQHSQPKPKQPRRKYPNSSSTVLQRRKKAEILALRNQVEQLEVQLAQLKKVPYVAYVAETSTWAQQAAVQYQGRLQAEKTNGKLKRVLVNQMKVTEALRTLVQKTAMMDGMDFLHPDPCRPLTDGLYGMELLEKKVERLYLDADQVFQREKMNSISVQAVEKQNLSQGKTVEIMSTTPMMCPLQVASETLWKWFCMSKDLCATPTTQRPLLDNSFPVIGELEKMVEVQEASAMFWRDYLTIRAYNDKSYHFFRQRQPSSVEKNFTWILDSDAAVREINGFSFVRKIEEPNRNGPIPSSTVHTVIQLRAEYAKDFTPKKEDLQAAEDVVLGFLSAKQKYLQRQQREFVEEAQQIRR</sequence>
<dbReference type="Proteomes" id="UP000237271">
    <property type="component" value="Unassembled WGS sequence"/>
</dbReference>
<feature type="coiled-coil region" evidence="1">
    <location>
        <begin position="79"/>
        <end position="106"/>
    </location>
</feature>